<protein>
    <submittedName>
        <fullName evidence="2">Uncharacterized protein</fullName>
    </submittedName>
</protein>
<reference evidence="2" key="1">
    <citation type="submission" date="2019-07" db="EMBL/GenBank/DDBJ databases">
        <title>Hyphodiscus hymeniophilus genome sequencing and assembly.</title>
        <authorList>
            <person name="Kramer G."/>
            <person name="Nodwell J."/>
        </authorList>
    </citation>
    <scope>NUCLEOTIDE SEQUENCE</scope>
    <source>
        <strain evidence="2">ATCC 34498</strain>
    </source>
</reference>
<gene>
    <name evidence="2" type="ORF">D0Z07_3668</name>
</gene>
<comment type="caution">
    <text evidence="2">The sequence shown here is derived from an EMBL/GenBank/DDBJ whole genome shotgun (WGS) entry which is preliminary data.</text>
</comment>
<dbReference type="OrthoDB" id="5366332at2759"/>
<proteinExistence type="predicted"/>
<sequence length="287" mass="32021">MSPPSTNQKTLAPIANHWHNRSLSSVASDSATFYSAYAHPSVELRPLSSNQDTQSSRVTFTPRSQSRDQQILPSPKTEALKMARQDSGYAAGQESSSSSTRTSTSSTRRLKSPSKRTPTRPSTHRATRSSPTTVQVTSTPPSSRRPSLLTRHTTSQHQQTHQPYQFYQFPTLQDQEEITTAPPPAPPPATCQYWTSDSTRRLEYAAIDAASQGVRGFFIKLVPDCILPPSSRRTRFHCDDEGSDAGSVRRYRLALPEEKDMCQRVCERASRPSGLRRWTSAWRKGSP</sequence>
<organism evidence="2 3">
    <name type="scientific">Hyphodiscus hymeniophilus</name>
    <dbReference type="NCBI Taxonomy" id="353542"/>
    <lineage>
        <taxon>Eukaryota</taxon>
        <taxon>Fungi</taxon>
        <taxon>Dikarya</taxon>
        <taxon>Ascomycota</taxon>
        <taxon>Pezizomycotina</taxon>
        <taxon>Leotiomycetes</taxon>
        <taxon>Helotiales</taxon>
        <taxon>Hyphodiscaceae</taxon>
        <taxon>Hyphodiscus</taxon>
    </lineage>
</organism>
<dbReference type="Proteomes" id="UP000785200">
    <property type="component" value="Unassembled WGS sequence"/>
</dbReference>
<keyword evidence="3" id="KW-1185">Reference proteome</keyword>
<name>A0A9P6VKD3_9HELO</name>
<dbReference type="AlphaFoldDB" id="A0A9P6VKD3"/>
<feature type="compositionally biased region" description="Low complexity" evidence="1">
    <location>
        <begin position="95"/>
        <end position="107"/>
    </location>
</feature>
<accession>A0A9P6VKD3</accession>
<evidence type="ECO:0000256" key="1">
    <source>
        <dbReference type="SAM" id="MobiDB-lite"/>
    </source>
</evidence>
<evidence type="ECO:0000313" key="3">
    <source>
        <dbReference type="Proteomes" id="UP000785200"/>
    </source>
</evidence>
<feature type="compositionally biased region" description="Low complexity" evidence="1">
    <location>
        <begin position="128"/>
        <end position="161"/>
    </location>
</feature>
<evidence type="ECO:0000313" key="2">
    <source>
        <dbReference type="EMBL" id="KAG0649628.1"/>
    </source>
</evidence>
<feature type="region of interest" description="Disordered" evidence="1">
    <location>
        <begin position="42"/>
        <end position="161"/>
    </location>
</feature>
<feature type="compositionally biased region" description="Basic residues" evidence="1">
    <location>
        <begin position="108"/>
        <end position="127"/>
    </location>
</feature>
<dbReference type="EMBL" id="VNKQ01000007">
    <property type="protein sequence ID" value="KAG0649628.1"/>
    <property type="molecule type" value="Genomic_DNA"/>
</dbReference>
<feature type="compositionally biased region" description="Polar residues" evidence="1">
    <location>
        <begin position="47"/>
        <end position="72"/>
    </location>
</feature>